<dbReference type="Gramene" id="Solyc03g025933.1.1">
    <property type="protein sequence ID" value="Solyc03g025933.1.1"/>
    <property type="gene ID" value="Solyc03g025933.1"/>
</dbReference>
<protein>
    <submittedName>
        <fullName evidence="1">Uncharacterized protein</fullName>
    </submittedName>
</protein>
<reference evidence="1" key="2">
    <citation type="submission" date="2019-01" db="UniProtKB">
        <authorList>
            <consortium name="EnsemblPlants"/>
        </authorList>
    </citation>
    <scope>IDENTIFICATION</scope>
    <source>
        <strain evidence="1">cv. Heinz 1706</strain>
    </source>
</reference>
<keyword evidence="2" id="KW-1185">Reference proteome</keyword>
<accession>A0A3Q7G3W7</accession>
<dbReference type="OMA" id="SCKRWED"/>
<dbReference type="EnsemblPlants" id="Solyc03g025933.1.1">
    <property type="protein sequence ID" value="Solyc03g025933.1.1"/>
    <property type="gene ID" value="Solyc03g025933.1"/>
</dbReference>
<dbReference type="InParanoid" id="A0A3Q7G3W7"/>
<organism evidence="1">
    <name type="scientific">Solanum lycopersicum</name>
    <name type="common">Tomato</name>
    <name type="synonym">Lycopersicon esculentum</name>
    <dbReference type="NCBI Taxonomy" id="4081"/>
    <lineage>
        <taxon>Eukaryota</taxon>
        <taxon>Viridiplantae</taxon>
        <taxon>Streptophyta</taxon>
        <taxon>Embryophyta</taxon>
        <taxon>Tracheophyta</taxon>
        <taxon>Spermatophyta</taxon>
        <taxon>Magnoliopsida</taxon>
        <taxon>eudicotyledons</taxon>
        <taxon>Gunneridae</taxon>
        <taxon>Pentapetalae</taxon>
        <taxon>asterids</taxon>
        <taxon>lamiids</taxon>
        <taxon>Solanales</taxon>
        <taxon>Solanaceae</taxon>
        <taxon>Solanoideae</taxon>
        <taxon>Solaneae</taxon>
        <taxon>Solanum</taxon>
        <taxon>Solanum subgen. Lycopersicon</taxon>
    </lineage>
</organism>
<sequence>MDLGKRRCSCKRWEDLDINILVKILLSLDIFQLMYPLLWKTLDLSVLQSNFVIISTKPYVFCGHSSREKLETLIFHHNFYVDDNQLTYTANRYFPDKLLSFYNTI</sequence>
<dbReference type="Proteomes" id="UP000004994">
    <property type="component" value="Chromosome 3"/>
</dbReference>
<reference evidence="1" key="1">
    <citation type="journal article" date="2012" name="Nature">
        <title>The tomato genome sequence provides insights into fleshy fruit evolution.</title>
        <authorList>
            <consortium name="Tomato Genome Consortium"/>
        </authorList>
    </citation>
    <scope>NUCLEOTIDE SEQUENCE [LARGE SCALE GENOMIC DNA]</scope>
    <source>
        <strain evidence="1">cv. Heinz 1706</strain>
    </source>
</reference>
<dbReference type="AlphaFoldDB" id="A0A3Q7G3W7"/>
<evidence type="ECO:0000313" key="1">
    <source>
        <dbReference type="EnsemblPlants" id="Solyc03g025933.1.1"/>
    </source>
</evidence>
<proteinExistence type="predicted"/>
<evidence type="ECO:0000313" key="2">
    <source>
        <dbReference type="Proteomes" id="UP000004994"/>
    </source>
</evidence>
<name>A0A3Q7G3W7_SOLLC</name>